<keyword evidence="2" id="KW-1185">Reference proteome</keyword>
<accession>A0AAV0IWR5</accession>
<proteinExistence type="predicted"/>
<dbReference type="EMBL" id="CAMGYJ010000004">
    <property type="protein sequence ID" value="CAI0401866.1"/>
    <property type="molecule type" value="Genomic_DNA"/>
</dbReference>
<evidence type="ECO:0000313" key="1">
    <source>
        <dbReference type="EMBL" id="CAI0401866.1"/>
    </source>
</evidence>
<evidence type="ECO:0000313" key="2">
    <source>
        <dbReference type="Proteomes" id="UP001154282"/>
    </source>
</evidence>
<sequence length="100" mass="11259">MRELVLEQLECSGLLLSPIERHVLLDDGCQWCGNGAEVGHKSTIKSSKPMKAPHLIHVGWNRPIANCFHLLFIHLDSICTHHKTKKNNTRSAKRALLEVS</sequence>
<reference evidence="1" key="1">
    <citation type="submission" date="2022-08" db="EMBL/GenBank/DDBJ databases">
        <authorList>
            <person name="Gutierrez-Valencia J."/>
        </authorList>
    </citation>
    <scope>NUCLEOTIDE SEQUENCE</scope>
</reference>
<comment type="caution">
    <text evidence="1">The sequence shown here is derived from an EMBL/GenBank/DDBJ whole genome shotgun (WGS) entry which is preliminary data.</text>
</comment>
<dbReference type="AlphaFoldDB" id="A0AAV0IWR5"/>
<organism evidence="1 2">
    <name type="scientific">Linum tenue</name>
    <dbReference type="NCBI Taxonomy" id="586396"/>
    <lineage>
        <taxon>Eukaryota</taxon>
        <taxon>Viridiplantae</taxon>
        <taxon>Streptophyta</taxon>
        <taxon>Embryophyta</taxon>
        <taxon>Tracheophyta</taxon>
        <taxon>Spermatophyta</taxon>
        <taxon>Magnoliopsida</taxon>
        <taxon>eudicotyledons</taxon>
        <taxon>Gunneridae</taxon>
        <taxon>Pentapetalae</taxon>
        <taxon>rosids</taxon>
        <taxon>fabids</taxon>
        <taxon>Malpighiales</taxon>
        <taxon>Linaceae</taxon>
        <taxon>Linum</taxon>
    </lineage>
</organism>
<protein>
    <submittedName>
        <fullName evidence="1">Uncharacterized protein</fullName>
    </submittedName>
</protein>
<gene>
    <name evidence="1" type="ORF">LITE_LOCUS11377</name>
</gene>
<name>A0AAV0IWR5_9ROSI</name>
<feature type="non-terminal residue" evidence="1">
    <location>
        <position position="100"/>
    </location>
</feature>
<dbReference type="Proteomes" id="UP001154282">
    <property type="component" value="Unassembled WGS sequence"/>
</dbReference>